<evidence type="ECO:0000313" key="5">
    <source>
        <dbReference type="Proteomes" id="UP001146793"/>
    </source>
</evidence>
<protein>
    <submittedName>
        <fullName evidence="4">Sorting nexin</fullName>
    </submittedName>
</protein>
<dbReference type="InterPro" id="IPR001683">
    <property type="entry name" value="PX_dom"/>
</dbReference>
<dbReference type="PANTHER" id="PTHR22999:SF23">
    <property type="entry name" value="SORTING NEXIN-16"/>
    <property type="match status" value="1"/>
</dbReference>
<dbReference type="GO" id="GO:0035091">
    <property type="term" value="F:phosphatidylinositol binding"/>
    <property type="evidence" value="ECO:0007669"/>
    <property type="project" value="InterPro"/>
</dbReference>
<dbReference type="InterPro" id="IPR051837">
    <property type="entry name" value="SortingNexin/PXDomain-PKLike"/>
</dbReference>
<name>A0AAV7ZA46_9EUKA</name>
<dbReference type="AlphaFoldDB" id="A0AAV7ZA46"/>
<reference evidence="4" key="1">
    <citation type="submission" date="2022-08" db="EMBL/GenBank/DDBJ databases">
        <title>Novel sulphate-reducing endosymbionts in the free-living metamonad Anaeramoeba.</title>
        <authorList>
            <person name="Jerlstrom-Hultqvist J."/>
            <person name="Cepicka I."/>
            <person name="Gallot-Lavallee L."/>
            <person name="Salas-Leiva D."/>
            <person name="Curtis B.A."/>
            <person name="Zahonova K."/>
            <person name="Pipaliya S."/>
            <person name="Dacks J."/>
            <person name="Roger A.J."/>
        </authorList>
    </citation>
    <scope>NUCLEOTIDE SEQUENCE</scope>
    <source>
        <strain evidence="4">Busselton2</strain>
    </source>
</reference>
<sequence length="130" mass="15549">MNVKISGYQKQLKHIEYIVIVTEQSQKWGVWIRYSDFRNLHKILKQKFPSELKQIRLPPKKLIGNFDEDFIEQRRSGLEEYINALLQDEDVAECMEINKFLKPSEPSKLVENDLLEKEMKKIVNKQEKKN</sequence>
<evidence type="ECO:0000256" key="2">
    <source>
        <dbReference type="ARBA" id="ARBA00022490"/>
    </source>
</evidence>
<proteinExistence type="predicted"/>
<accession>A0AAV7ZA46</accession>
<evidence type="ECO:0000256" key="1">
    <source>
        <dbReference type="ARBA" id="ARBA00004496"/>
    </source>
</evidence>
<comment type="caution">
    <text evidence="4">The sequence shown here is derived from an EMBL/GenBank/DDBJ whole genome shotgun (WGS) entry which is preliminary data.</text>
</comment>
<gene>
    <name evidence="4" type="ORF">M0812_19296</name>
</gene>
<dbReference type="CDD" id="cd06093">
    <property type="entry name" value="PX_domain"/>
    <property type="match status" value="1"/>
</dbReference>
<dbReference type="Gene3D" id="3.30.1520.10">
    <property type="entry name" value="Phox-like domain"/>
    <property type="match status" value="1"/>
</dbReference>
<dbReference type="Pfam" id="PF00787">
    <property type="entry name" value="PX"/>
    <property type="match status" value="1"/>
</dbReference>
<feature type="domain" description="PX" evidence="3">
    <location>
        <begin position="1"/>
        <end position="108"/>
    </location>
</feature>
<dbReference type="GO" id="GO:0005737">
    <property type="term" value="C:cytoplasm"/>
    <property type="evidence" value="ECO:0007669"/>
    <property type="project" value="UniProtKB-SubCell"/>
</dbReference>
<organism evidence="4 5">
    <name type="scientific">Anaeramoeba flamelloides</name>
    <dbReference type="NCBI Taxonomy" id="1746091"/>
    <lineage>
        <taxon>Eukaryota</taxon>
        <taxon>Metamonada</taxon>
        <taxon>Anaeramoebidae</taxon>
        <taxon>Anaeramoeba</taxon>
    </lineage>
</organism>
<dbReference type="EMBL" id="JANTQA010000036">
    <property type="protein sequence ID" value="KAJ3437222.1"/>
    <property type="molecule type" value="Genomic_DNA"/>
</dbReference>
<dbReference type="SUPFAM" id="SSF64268">
    <property type="entry name" value="PX domain"/>
    <property type="match status" value="1"/>
</dbReference>
<keyword evidence="2" id="KW-0963">Cytoplasm</keyword>
<evidence type="ECO:0000313" key="4">
    <source>
        <dbReference type="EMBL" id="KAJ3437222.1"/>
    </source>
</evidence>
<dbReference type="SMART" id="SM00312">
    <property type="entry name" value="PX"/>
    <property type="match status" value="1"/>
</dbReference>
<dbReference type="PANTHER" id="PTHR22999">
    <property type="entry name" value="PX SERINE/THREONINE KINASE PXK"/>
    <property type="match status" value="1"/>
</dbReference>
<dbReference type="PROSITE" id="PS50195">
    <property type="entry name" value="PX"/>
    <property type="match status" value="1"/>
</dbReference>
<dbReference type="InterPro" id="IPR036871">
    <property type="entry name" value="PX_dom_sf"/>
</dbReference>
<comment type="subcellular location">
    <subcellularLocation>
        <location evidence="1">Cytoplasm</location>
    </subcellularLocation>
</comment>
<dbReference type="Proteomes" id="UP001146793">
    <property type="component" value="Unassembled WGS sequence"/>
</dbReference>
<evidence type="ECO:0000259" key="3">
    <source>
        <dbReference type="PROSITE" id="PS50195"/>
    </source>
</evidence>